<dbReference type="Gene3D" id="4.10.280.10">
    <property type="entry name" value="Helix-loop-helix DNA-binding domain"/>
    <property type="match status" value="1"/>
</dbReference>
<dbReference type="SMART" id="SM00353">
    <property type="entry name" value="HLH"/>
    <property type="match status" value="1"/>
</dbReference>
<evidence type="ECO:0000256" key="1">
    <source>
        <dbReference type="ARBA" id="ARBA00004123"/>
    </source>
</evidence>
<dbReference type="InterPro" id="IPR036638">
    <property type="entry name" value="HLH_DNA-bd_sf"/>
</dbReference>
<name>A0A4D6L0I6_VIGUN</name>
<feature type="compositionally biased region" description="Basic and acidic residues" evidence="6">
    <location>
        <begin position="106"/>
        <end position="119"/>
    </location>
</feature>
<dbReference type="GO" id="GO:0005634">
    <property type="term" value="C:nucleus"/>
    <property type="evidence" value="ECO:0007669"/>
    <property type="project" value="UniProtKB-SubCell"/>
</dbReference>
<dbReference type="SUPFAM" id="SSF47459">
    <property type="entry name" value="HLH, helix-loop-helix DNA-binding domain"/>
    <property type="match status" value="1"/>
</dbReference>
<dbReference type="GO" id="GO:0046983">
    <property type="term" value="F:protein dimerization activity"/>
    <property type="evidence" value="ECO:0007669"/>
    <property type="project" value="InterPro"/>
</dbReference>
<evidence type="ECO:0000256" key="4">
    <source>
        <dbReference type="ARBA" id="ARBA00023163"/>
    </source>
</evidence>
<dbReference type="OrthoDB" id="690068at2759"/>
<comment type="subcellular location">
    <subcellularLocation>
        <location evidence="1">Nucleus</location>
    </subcellularLocation>
</comment>
<sequence length="345" mass="38261">MSSSSSSTQDQISLPLPHTLLPSPLTTPQGNHPRNPISISMLGFCTSKTALRDGISAYKASSSLPLNTQNETDDYDCESEEGEALVEEVPIPPNCFRSGSSSKRSRAAEVHNLSEKRRRSRINEKLKALQNLIPNSNKTDKASMLDEAIEYLKQLQLQVQMLSMRNGLSLHPMLFPEGLQPPQFSQMRMDSSEENRCIPSNTTTTLPMQQENTIPYSSNLRNKEIVADQPSMPTPSYIFNSQTSFRLESHIPDNLTSFQLRAFSEICREDILQHQHLNANHSDTNPLGCSQGTLATASSVSFDVQKSAVKDNSSLGNCIPGSDQSELLVLRNSEPNIILTQRLSR</sequence>
<evidence type="ECO:0000256" key="5">
    <source>
        <dbReference type="ARBA" id="ARBA00023242"/>
    </source>
</evidence>
<feature type="domain" description="BHLH" evidence="7">
    <location>
        <begin position="106"/>
        <end position="155"/>
    </location>
</feature>
<gene>
    <name evidence="8" type="ORF">DEO72_LG2g1950</name>
</gene>
<evidence type="ECO:0000313" key="9">
    <source>
        <dbReference type="Proteomes" id="UP000501690"/>
    </source>
</evidence>
<keyword evidence="5" id="KW-0539">Nucleus</keyword>
<dbReference type="GO" id="GO:0003677">
    <property type="term" value="F:DNA binding"/>
    <property type="evidence" value="ECO:0007669"/>
    <property type="project" value="UniProtKB-KW"/>
</dbReference>
<evidence type="ECO:0000256" key="6">
    <source>
        <dbReference type="SAM" id="MobiDB-lite"/>
    </source>
</evidence>
<dbReference type="Gramene" id="Vigun03g278400.1.v1.2">
    <property type="protein sequence ID" value="Vigun03g278400.1.v1.2"/>
    <property type="gene ID" value="Vigun03g278400.v1.2"/>
</dbReference>
<dbReference type="EMBL" id="CP039346">
    <property type="protein sequence ID" value="QCD81621.1"/>
    <property type="molecule type" value="Genomic_DNA"/>
</dbReference>
<dbReference type="InterPro" id="IPR031066">
    <property type="entry name" value="bHLH_ALC-like_plant"/>
</dbReference>
<dbReference type="PROSITE" id="PS50888">
    <property type="entry name" value="BHLH"/>
    <property type="match status" value="1"/>
</dbReference>
<organism evidence="8 9">
    <name type="scientific">Vigna unguiculata</name>
    <name type="common">Cowpea</name>
    <dbReference type="NCBI Taxonomy" id="3917"/>
    <lineage>
        <taxon>Eukaryota</taxon>
        <taxon>Viridiplantae</taxon>
        <taxon>Streptophyta</taxon>
        <taxon>Embryophyta</taxon>
        <taxon>Tracheophyta</taxon>
        <taxon>Spermatophyta</taxon>
        <taxon>Magnoliopsida</taxon>
        <taxon>eudicotyledons</taxon>
        <taxon>Gunneridae</taxon>
        <taxon>Pentapetalae</taxon>
        <taxon>rosids</taxon>
        <taxon>fabids</taxon>
        <taxon>Fabales</taxon>
        <taxon>Fabaceae</taxon>
        <taxon>Papilionoideae</taxon>
        <taxon>50 kb inversion clade</taxon>
        <taxon>NPAAA clade</taxon>
        <taxon>indigoferoid/millettioid clade</taxon>
        <taxon>Phaseoleae</taxon>
        <taxon>Vigna</taxon>
    </lineage>
</organism>
<evidence type="ECO:0000256" key="3">
    <source>
        <dbReference type="ARBA" id="ARBA00023125"/>
    </source>
</evidence>
<feature type="compositionally biased region" description="Low complexity" evidence="6">
    <location>
        <begin position="1"/>
        <end position="28"/>
    </location>
</feature>
<dbReference type="FunFam" id="4.10.280.10:FF:000004">
    <property type="entry name" value="Basic helix-loop-helix transcription factor"/>
    <property type="match status" value="1"/>
</dbReference>
<feature type="region of interest" description="Disordered" evidence="6">
    <location>
        <begin position="96"/>
        <end position="119"/>
    </location>
</feature>
<keyword evidence="3" id="KW-0238">DNA-binding</keyword>
<keyword evidence="9" id="KW-1185">Reference proteome</keyword>
<accession>A0A4D6L0I6</accession>
<keyword evidence="4" id="KW-0804">Transcription</keyword>
<protein>
    <submittedName>
        <fullName evidence="8">Phytochrome-interacting factor 3</fullName>
    </submittedName>
</protein>
<proteinExistence type="predicted"/>
<feature type="region of interest" description="Disordered" evidence="6">
    <location>
        <begin position="1"/>
        <end position="34"/>
    </location>
</feature>
<dbReference type="AlphaFoldDB" id="A0A4D6L0I6"/>
<dbReference type="PANTHER" id="PTHR45855:SF73">
    <property type="entry name" value="TRANSCRIPTION FACTOR SPATULA"/>
    <property type="match status" value="1"/>
</dbReference>
<evidence type="ECO:0000313" key="8">
    <source>
        <dbReference type="EMBL" id="QCD81621.1"/>
    </source>
</evidence>
<dbReference type="Pfam" id="PF00010">
    <property type="entry name" value="HLH"/>
    <property type="match status" value="1"/>
</dbReference>
<dbReference type="InterPro" id="IPR047265">
    <property type="entry name" value="PIF1-like_bHLH"/>
</dbReference>
<keyword evidence="2" id="KW-0805">Transcription regulation</keyword>
<evidence type="ECO:0000256" key="2">
    <source>
        <dbReference type="ARBA" id="ARBA00023015"/>
    </source>
</evidence>
<dbReference type="InterPro" id="IPR011598">
    <property type="entry name" value="bHLH_dom"/>
</dbReference>
<dbReference type="Proteomes" id="UP000501690">
    <property type="component" value="Linkage Group LG2"/>
</dbReference>
<dbReference type="CDD" id="cd11445">
    <property type="entry name" value="bHLH_AtPIF_like"/>
    <property type="match status" value="1"/>
</dbReference>
<evidence type="ECO:0000259" key="7">
    <source>
        <dbReference type="PROSITE" id="PS50888"/>
    </source>
</evidence>
<dbReference type="PANTHER" id="PTHR45855">
    <property type="entry name" value="TRANSCRIPTION FACTOR PIF1-RELATED"/>
    <property type="match status" value="1"/>
</dbReference>
<reference evidence="8 9" key="1">
    <citation type="submission" date="2019-04" db="EMBL/GenBank/DDBJ databases">
        <title>An improved genome assembly and genetic linkage map for asparagus bean, Vigna unguiculata ssp. sesquipedialis.</title>
        <authorList>
            <person name="Xia Q."/>
            <person name="Zhang R."/>
            <person name="Dong Y."/>
        </authorList>
    </citation>
    <scope>NUCLEOTIDE SEQUENCE [LARGE SCALE GENOMIC DNA]</scope>
    <source>
        <tissue evidence="8">Leaf</tissue>
    </source>
</reference>